<evidence type="ECO:0000313" key="4">
    <source>
        <dbReference type="Proteomes" id="UP000027265"/>
    </source>
</evidence>
<dbReference type="Proteomes" id="UP000027265">
    <property type="component" value="Unassembled WGS sequence"/>
</dbReference>
<dbReference type="InterPro" id="IPR045338">
    <property type="entry name" value="DUF6535"/>
</dbReference>
<feature type="domain" description="DUF6535" evidence="2">
    <location>
        <begin position="8"/>
        <end position="154"/>
    </location>
</feature>
<evidence type="ECO:0000259" key="2">
    <source>
        <dbReference type="Pfam" id="PF20153"/>
    </source>
</evidence>
<dbReference type="Pfam" id="PF20153">
    <property type="entry name" value="DUF6535"/>
    <property type="match status" value="1"/>
</dbReference>
<organism evidence="3 4">
    <name type="scientific">Jaapia argillacea MUCL 33604</name>
    <dbReference type="NCBI Taxonomy" id="933084"/>
    <lineage>
        <taxon>Eukaryota</taxon>
        <taxon>Fungi</taxon>
        <taxon>Dikarya</taxon>
        <taxon>Basidiomycota</taxon>
        <taxon>Agaricomycotina</taxon>
        <taxon>Agaricomycetes</taxon>
        <taxon>Agaricomycetidae</taxon>
        <taxon>Jaapiales</taxon>
        <taxon>Jaapiaceae</taxon>
        <taxon>Jaapia</taxon>
    </lineage>
</organism>
<sequence>KEEISAAWKDVAHAMESYDERMVKSWTDEIDTLLVFAGLFSAVLTAFLIDSYKNLQEDPAQSSSQILLQISSQLNSFVISTSPGGINFANASHQAQTAPIPFAVTHSAVTLNVLWFSSLVLSLATALFGILVKQWLREYSKTSILSLRESVRLR</sequence>
<feature type="non-terminal residue" evidence="3">
    <location>
        <position position="154"/>
    </location>
</feature>
<feature type="transmembrane region" description="Helical" evidence="1">
    <location>
        <begin position="113"/>
        <end position="132"/>
    </location>
</feature>
<evidence type="ECO:0000313" key="3">
    <source>
        <dbReference type="EMBL" id="KDQ59847.1"/>
    </source>
</evidence>
<dbReference type="AlphaFoldDB" id="A0A067Q8L3"/>
<keyword evidence="1" id="KW-1133">Transmembrane helix</keyword>
<feature type="non-terminal residue" evidence="3">
    <location>
        <position position="1"/>
    </location>
</feature>
<dbReference type="EMBL" id="KL197715">
    <property type="protein sequence ID" value="KDQ59847.1"/>
    <property type="molecule type" value="Genomic_DNA"/>
</dbReference>
<proteinExistence type="predicted"/>
<protein>
    <recommendedName>
        <fullName evidence="2">DUF6535 domain-containing protein</fullName>
    </recommendedName>
</protein>
<dbReference type="InParanoid" id="A0A067Q8L3"/>
<keyword evidence="1" id="KW-0812">Transmembrane</keyword>
<dbReference type="HOGENOM" id="CLU_018688_2_1_1"/>
<keyword evidence="4" id="KW-1185">Reference proteome</keyword>
<gene>
    <name evidence="3" type="ORF">JAAARDRAFT_94694</name>
</gene>
<keyword evidence="1" id="KW-0472">Membrane</keyword>
<dbReference type="OrthoDB" id="3221808at2759"/>
<evidence type="ECO:0000256" key="1">
    <source>
        <dbReference type="SAM" id="Phobius"/>
    </source>
</evidence>
<name>A0A067Q8L3_9AGAM</name>
<accession>A0A067Q8L3</accession>
<reference evidence="4" key="1">
    <citation type="journal article" date="2014" name="Proc. Natl. Acad. Sci. U.S.A.">
        <title>Extensive sampling of basidiomycete genomes demonstrates inadequacy of the white-rot/brown-rot paradigm for wood decay fungi.</title>
        <authorList>
            <person name="Riley R."/>
            <person name="Salamov A.A."/>
            <person name="Brown D.W."/>
            <person name="Nagy L.G."/>
            <person name="Floudas D."/>
            <person name="Held B.W."/>
            <person name="Levasseur A."/>
            <person name="Lombard V."/>
            <person name="Morin E."/>
            <person name="Otillar R."/>
            <person name="Lindquist E.A."/>
            <person name="Sun H."/>
            <person name="LaButti K.M."/>
            <person name="Schmutz J."/>
            <person name="Jabbour D."/>
            <person name="Luo H."/>
            <person name="Baker S.E."/>
            <person name="Pisabarro A.G."/>
            <person name="Walton J.D."/>
            <person name="Blanchette R.A."/>
            <person name="Henrissat B."/>
            <person name="Martin F."/>
            <person name="Cullen D."/>
            <person name="Hibbett D.S."/>
            <person name="Grigoriev I.V."/>
        </authorList>
    </citation>
    <scope>NUCLEOTIDE SEQUENCE [LARGE SCALE GENOMIC DNA]</scope>
    <source>
        <strain evidence="4">MUCL 33604</strain>
    </source>
</reference>
<feature type="transmembrane region" description="Helical" evidence="1">
    <location>
        <begin position="30"/>
        <end position="49"/>
    </location>
</feature>